<keyword evidence="2 13" id="KW-0963">Cytoplasm</keyword>
<accession>A0A537JV27</accession>
<evidence type="ECO:0000256" key="13">
    <source>
        <dbReference type="HAMAP-Rule" id="MF_00969"/>
    </source>
</evidence>
<dbReference type="CDD" id="cd17991">
    <property type="entry name" value="DEXHc_TRCF"/>
    <property type="match status" value="1"/>
</dbReference>
<evidence type="ECO:0000259" key="15">
    <source>
        <dbReference type="PROSITE" id="PS51194"/>
    </source>
</evidence>
<keyword evidence="3 13" id="KW-0547">Nucleotide-binding</keyword>
<dbReference type="InterPro" id="IPR047112">
    <property type="entry name" value="RecG/Mfd"/>
</dbReference>
<dbReference type="GO" id="GO:0006355">
    <property type="term" value="P:regulation of DNA-templated transcription"/>
    <property type="evidence" value="ECO:0007669"/>
    <property type="project" value="UniProtKB-UniRule"/>
</dbReference>
<evidence type="ECO:0000256" key="8">
    <source>
        <dbReference type="ARBA" id="ARBA00023125"/>
    </source>
</evidence>
<proteinExistence type="inferred from homology"/>
<dbReference type="SMART" id="SM00490">
    <property type="entry name" value="HELICc"/>
    <property type="match status" value="1"/>
</dbReference>
<dbReference type="InterPro" id="IPR004576">
    <property type="entry name" value="Mfd"/>
</dbReference>
<evidence type="ECO:0000256" key="10">
    <source>
        <dbReference type="ARBA" id="ARBA00061104"/>
    </source>
</evidence>
<dbReference type="InterPro" id="IPR005118">
    <property type="entry name" value="TRCF_C"/>
</dbReference>
<dbReference type="NCBIfam" id="TIGR00580">
    <property type="entry name" value="mfd"/>
    <property type="match status" value="1"/>
</dbReference>
<dbReference type="InterPro" id="IPR014001">
    <property type="entry name" value="Helicase_ATP-bd"/>
</dbReference>
<comment type="similarity">
    <text evidence="11 13">In the C-terminal section; belongs to the helicase family. RecG subfamily.</text>
</comment>
<dbReference type="Gene3D" id="3.40.50.300">
    <property type="entry name" value="P-loop containing nucleotide triphosphate hydrolases"/>
    <property type="match status" value="2"/>
</dbReference>
<comment type="function">
    <text evidence="13">Couples transcription and DNA repair by recognizing RNA polymerase (RNAP) stalled at DNA lesions. Mediates ATP-dependent release of RNAP and its truncated transcript from the DNA, and recruitment of nucleotide excision repair machinery to the damaged site.</text>
</comment>
<dbReference type="PANTHER" id="PTHR47964">
    <property type="entry name" value="ATP-DEPENDENT DNA HELICASE HOMOLOG RECG, CHLOROPLASTIC"/>
    <property type="match status" value="1"/>
</dbReference>
<reference evidence="16 17" key="1">
    <citation type="journal article" date="2019" name="Nat. Microbiol.">
        <title>Mediterranean grassland soil C-N compound turnover is dependent on rainfall and depth, and is mediated by genomically divergent microorganisms.</title>
        <authorList>
            <person name="Diamond S."/>
            <person name="Andeer P.F."/>
            <person name="Li Z."/>
            <person name="Crits-Christoph A."/>
            <person name="Burstein D."/>
            <person name="Anantharaman K."/>
            <person name="Lane K.R."/>
            <person name="Thomas B.C."/>
            <person name="Pan C."/>
            <person name="Northen T.R."/>
            <person name="Banfield J.F."/>
        </authorList>
    </citation>
    <scope>NUCLEOTIDE SEQUENCE [LARGE SCALE GENOMIC DNA]</scope>
    <source>
        <strain evidence="16">NP_3</strain>
    </source>
</reference>
<keyword evidence="9 13" id="KW-0234">DNA repair</keyword>
<dbReference type="GO" id="GO:0000716">
    <property type="term" value="P:transcription-coupled nucleotide-excision repair, DNA damage recognition"/>
    <property type="evidence" value="ECO:0007669"/>
    <property type="project" value="UniProtKB-UniRule"/>
</dbReference>
<dbReference type="SUPFAM" id="SSF52540">
    <property type="entry name" value="P-loop containing nucleoside triphosphate hydrolases"/>
    <property type="match status" value="4"/>
</dbReference>
<evidence type="ECO:0000313" key="17">
    <source>
        <dbReference type="Proteomes" id="UP000318509"/>
    </source>
</evidence>
<keyword evidence="5 13" id="KW-0378">Hydrolase</keyword>
<dbReference type="SMART" id="SM00982">
    <property type="entry name" value="TRCF"/>
    <property type="match status" value="1"/>
</dbReference>
<dbReference type="Pfam" id="PF00271">
    <property type="entry name" value="Helicase_C"/>
    <property type="match status" value="1"/>
</dbReference>
<dbReference type="GO" id="GO:0003684">
    <property type="term" value="F:damaged DNA binding"/>
    <property type="evidence" value="ECO:0007669"/>
    <property type="project" value="InterPro"/>
</dbReference>
<dbReference type="EC" id="3.6.4.-" evidence="13"/>
<dbReference type="HAMAP" id="MF_00969">
    <property type="entry name" value="TRCF"/>
    <property type="match status" value="1"/>
</dbReference>
<dbReference type="InterPro" id="IPR027417">
    <property type="entry name" value="P-loop_NTPase"/>
</dbReference>
<evidence type="ECO:0000256" key="1">
    <source>
        <dbReference type="ARBA" id="ARBA00004496"/>
    </source>
</evidence>
<feature type="domain" description="Helicase ATP-binding" evidence="14">
    <location>
        <begin position="579"/>
        <end position="740"/>
    </location>
</feature>
<keyword evidence="4 13" id="KW-0227">DNA damage</keyword>
<evidence type="ECO:0000256" key="3">
    <source>
        <dbReference type="ARBA" id="ARBA00022741"/>
    </source>
</evidence>
<dbReference type="Pfam" id="PF17757">
    <property type="entry name" value="UvrB_inter"/>
    <property type="match status" value="1"/>
</dbReference>
<dbReference type="PROSITE" id="PS51192">
    <property type="entry name" value="HELICASE_ATP_BIND_1"/>
    <property type="match status" value="1"/>
</dbReference>
<dbReference type="SUPFAM" id="SSF143517">
    <property type="entry name" value="TRCF domain-like"/>
    <property type="match status" value="1"/>
</dbReference>
<dbReference type="SUPFAM" id="SSF141259">
    <property type="entry name" value="CarD-like"/>
    <property type="match status" value="1"/>
</dbReference>
<dbReference type="Gene3D" id="3.30.2060.10">
    <property type="entry name" value="Penicillin-binding protein 1b domain"/>
    <property type="match status" value="1"/>
</dbReference>
<comment type="caution">
    <text evidence="16">The sequence shown here is derived from an EMBL/GenBank/DDBJ whole genome shotgun (WGS) entry which is preliminary data.</text>
</comment>
<evidence type="ECO:0000313" key="16">
    <source>
        <dbReference type="EMBL" id="TMI87314.1"/>
    </source>
</evidence>
<dbReference type="GO" id="GO:0016787">
    <property type="term" value="F:hydrolase activity"/>
    <property type="evidence" value="ECO:0007669"/>
    <property type="project" value="UniProtKB-KW"/>
</dbReference>
<dbReference type="Gene3D" id="3.90.1150.50">
    <property type="entry name" value="Transcription-repair-coupling factor, D7 domain"/>
    <property type="match status" value="1"/>
</dbReference>
<evidence type="ECO:0000256" key="12">
    <source>
        <dbReference type="ARBA" id="ARBA00070128"/>
    </source>
</evidence>
<dbReference type="Pfam" id="PF03461">
    <property type="entry name" value="TRCF"/>
    <property type="match status" value="1"/>
</dbReference>
<dbReference type="Pfam" id="PF00270">
    <property type="entry name" value="DEAD"/>
    <property type="match status" value="1"/>
</dbReference>
<dbReference type="InterPro" id="IPR036101">
    <property type="entry name" value="CarD-like/TRCF_RID_sf"/>
</dbReference>
<keyword evidence="8 13" id="KW-0238">DNA-binding</keyword>
<evidence type="ECO:0000256" key="5">
    <source>
        <dbReference type="ARBA" id="ARBA00022801"/>
    </source>
</evidence>
<dbReference type="Gene3D" id="3.40.50.11180">
    <property type="match status" value="1"/>
</dbReference>
<evidence type="ECO:0000256" key="4">
    <source>
        <dbReference type="ARBA" id="ARBA00022763"/>
    </source>
</evidence>
<dbReference type="SMART" id="SM00487">
    <property type="entry name" value="DEXDc"/>
    <property type="match status" value="1"/>
</dbReference>
<dbReference type="EMBL" id="VBAK01000162">
    <property type="protein sequence ID" value="TMI87314.1"/>
    <property type="molecule type" value="Genomic_DNA"/>
</dbReference>
<organism evidence="16 17">
    <name type="scientific">Candidatus Segetimicrobium genomatis</name>
    <dbReference type="NCBI Taxonomy" id="2569760"/>
    <lineage>
        <taxon>Bacteria</taxon>
        <taxon>Bacillati</taxon>
        <taxon>Candidatus Sysuimicrobiota</taxon>
        <taxon>Candidatus Sysuimicrobiia</taxon>
        <taxon>Candidatus Sysuimicrobiales</taxon>
        <taxon>Candidatus Segetimicrobiaceae</taxon>
        <taxon>Candidatus Segetimicrobium</taxon>
    </lineage>
</organism>
<dbReference type="FunFam" id="3.40.50.300:FF:000546">
    <property type="entry name" value="Transcription-repair-coupling factor"/>
    <property type="match status" value="1"/>
</dbReference>
<comment type="similarity">
    <text evidence="10 13">In the N-terminal section; belongs to the UvrB family.</text>
</comment>
<evidence type="ECO:0000256" key="11">
    <source>
        <dbReference type="ARBA" id="ARBA00061399"/>
    </source>
</evidence>
<evidence type="ECO:0000259" key="14">
    <source>
        <dbReference type="PROSITE" id="PS51192"/>
    </source>
</evidence>
<protein>
    <recommendedName>
        <fullName evidence="12 13">Transcription-repair-coupling factor</fullName>
        <shortName evidence="13">TRCF</shortName>
        <ecNumber evidence="13">3.6.4.-</ecNumber>
    </recommendedName>
</protein>
<evidence type="ECO:0000256" key="6">
    <source>
        <dbReference type="ARBA" id="ARBA00022806"/>
    </source>
</evidence>
<dbReference type="GO" id="GO:0003678">
    <property type="term" value="F:DNA helicase activity"/>
    <property type="evidence" value="ECO:0007669"/>
    <property type="project" value="TreeGrafter"/>
</dbReference>
<dbReference type="InterPro" id="IPR003711">
    <property type="entry name" value="CarD-like/TRCF_RID"/>
</dbReference>
<keyword evidence="7 13" id="KW-0067">ATP-binding</keyword>
<dbReference type="Gene3D" id="2.40.10.170">
    <property type="match status" value="1"/>
</dbReference>
<evidence type="ECO:0000256" key="7">
    <source>
        <dbReference type="ARBA" id="ARBA00022840"/>
    </source>
</evidence>
<gene>
    <name evidence="13 16" type="primary">mfd</name>
    <name evidence="16" type="ORF">E6H00_16015</name>
</gene>
<dbReference type="Pfam" id="PF02559">
    <property type="entry name" value="CarD_TRCF_RID"/>
    <property type="match status" value="1"/>
</dbReference>
<dbReference type="InterPro" id="IPR011545">
    <property type="entry name" value="DEAD/DEAH_box_helicase_dom"/>
</dbReference>
<dbReference type="GO" id="GO:0005737">
    <property type="term" value="C:cytoplasm"/>
    <property type="evidence" value="ECO:0007669"/>
    <property type="project" value="UniProtKB-SubCell"/>
</dbReference>
<comment type="subcellular location">
    <subcellularLocation>
        <location evidence="1 13">Cytoplasm</location>
    </subcellularLocation>
</comment>
<dbReference type="PANTHER" id="PTHR47964:SF1">
    <property type="entry name" value="ATP-DEPENDENT DNA HELICASE HOMOLOG RECG, CHLOROPLASTIC"/>
    <property type="match status" value="1"/>
</dbReference>
<feature type="domain" description="Helicase C-terminal" evidence="15">
    <location>
        <begin position="760"/>
        <end position="915"/>
    </location>
</feature>
<dbReference type="PROSITE" id="PS51194">
    <property type="entry name" value="HELICASE_CTER"/>
    <property type="match status" value="1"/>
</dbReference>
<dbReference type="SMART" id="SM01058">
    <property type="entry name" value="CarD_TRCF"/>
    <property type="match status" value="1"/>
</dbReference>
<evidence type="ECO:0000256" key="9">
    <source>
        <dbReference type="ARBA" id="ARBA00023204"/>
    </source>
</evidence>
<dbReference type="GO" id="GO:0005524">
    <property type="term" value="F:ATP binding"/>
    <property type="evidence" value="ECO:0007669"/>
    <property type="project" value="UniProtKB-UniRule"/>
</dbReference>
<dbReference type="InterPro" id="IPR041471">
    <property type="entry name" value="UvrB_inter"/>
</dbReference>
<dbReference type="InterPro" id="IPR001650">
    <property type="entry name" value="Helicase_C-like"/>
</dbReference>
<sequence length="1119" mass="123803">MALSGMLPLLTGRREFLVIADQIDAGARPWVIGPGGAAKAFVIAGLIARRSSRAPSGRTPVWFIVTPGRDQAEKLADDLAAFLPPGAGELHLLTPWESFNPEDRPTVEGEGARQRVLDSLRRSGPQVIVTSAAGALSPVANPRWVDTVRVAVGAGSRVDLEEVVRRLAAAGYERSELVQRPGEMAVRGGLIDVYPSTDDHPVRIEWVGDEIESVRVFDPETQRTVRERSEITILPARAGGEPGVLFADLVPDAVWVLDEPDELERQARSLYEQAASAHRRAEEADRISPAPPIPFVTWDEVAARLGARRTVAVSTLHRPPRGEAVEILFGAVESFAGQMEGLTRQLREWVAAGRRIVVASRQAHRMVELFADHHLTAGLIERLDALPAPGGMLTVPQALTGGFTLDDLVVVTDAEILGWRRRRRHVRWTRDGARLTTWTELSPGDLVVHINHGIGVYRGLERLAMGGGERDYLRLEYAQGDALYVPTDQINLVQRYVGVEGQAPQVHRLGGTEWEREKRRVRERTREMARELLELYAAREKGSGHAFAPDTPWQREMEEAFAYEETPDQWEAIQEVKRDMEAPRPMDRLVAGDVGYGKTEVAVRAAFKAVMDGKQVAVLVPTTILAQQHFTVFRERMAAFPVRVEMLSRFRTSKEQQEILDAVRTGAVDVLVGTHRILSRSAKFKDLGLVIIDEEQRFGVTHKERLKQLRTQVDVLTLTATPIPRTLHMSLAGLRDLSIMETPPDARQPIRTFIREEDPALVREAIQHELHRGGQVYVIHNRIETIERAAIRIRRLVPQARVGVAHGQMAEERLEQVMIDFLGGRYDVLVCTTIVEIGLDIPRVNTILIEDAHLLGLAQLYQLRGRVGRADQQAYAYLLYPRRARLTPEAEQRLVAMREFVELGSGLRLAMRDLEIRGAGNLLGPEQHGHLAAVGFDLYMRLLDEAIRETRGEIVSEPPEVAIDLDIGAYLPDAYIPSPAQRMAAYRQLAAAQTVEDSRAAIDSIRDRYGPLPEPAQLLAEVVRLRALARRAGVASISQERAGILFRLADPSTTGDRMRVLSAAWRGGIDLTPDGILLRAGGGGLSETIHRVGDLLDALAAQTSAAARAGKVPLGQAGR</sequence>
<name>A0A537JV27_9BACT</name>
<dbReference type="InterPro" id="IPR037235">
    <property type="entry name" value="TRCF-like_C_D7"/>
</dbReference>
<dbReference type="AlphaFoldDB" id="A0A537JV27"/>
<evidence type="ECO:0000256" key="2">
    <source>
        <dbReference type="ARBA" id="ARBA00022490"/>
    </source>
</evidence>
<keyword evidence="6" id="KW-0347">Helicase</keyword>
<dbReference type="Proteomes" id="UP000318509">
    <property type="component" value="Unassembled WGS sequence"/>
</dbReference>